<dbReference type="GO" id="GO:0032259">
    <property type="term" value="P:methylation"/>
    <property type="evidence" value="ECO:0007669"/>
    <property type="project" value="UniProtKB-KW"/>
</dbReference>
<dbReference type="SUPFAM" id="SSF53335">
    <property type="entry name" value="S-adenosyl-L-methionine-dependent methyltransferases"/>
    <property type="match status" value="1"/>
</dbReference>
<keyword evidence="8" id="KW-1185">Reference proteome</keyword>
<evidence type="ECO:0000313" key="8">
    <source>
        <dbReference type="Proteomes" id="UP000274391"/>
    </source>
</evidence>
<dbReference type="Proteomes" id="UP000274391">
    <property type="component" value="Unassembled WGS sequence"/>
</dbReference>
<dbReference type="NCBIfam" id="NF033452">
    <property type="entry name" value="BREX_1_MTaseX"/>
    <property type="match status" value="1"/>
</dbReference>
<proteinExistence type="predicted"/>
<dbReference type="InterPro" id="IPR029063">
    <property type="entry name" value="SAM-dependent_MTases_sf"/>
</dbReference>
<dbReference type="Pfam" id="PF07669">
    <property type="entry name" value="Eco57I"/>
    <property type="match status" value="1"/>
</dbReference>
<feature type="domain" description="Type II methyltransferase M.TaqI-like" evidence="6">
    <location>
        <begin position="336"/>
        <end position="535"/>
    </location>
</feature>
<sequence length="1147" mass="127573">METAPLKSFATWARRELITQVSARLTAVLAPSSPERVENQRAVAMLERDMAAAGGGAKGKDAIADKVAYTWFNRIIALRFMDANGYTGIGVVSPAHGQQVGQPEILADAKRGSIDPAVITSKRTLDAITGLLDGTRPSADAQGEAYTLLLAEYCRYWNRSMPFMFEREGDYTELLIPANLLAADSILTRATAALTEEVCREVEVIGWLYQFYISERKDEVFTGFKKGQKAGAAEIPAATQLFTPRWIVRYLVENSVGRLWMLNHPESHLVDQMDYYIAPVDDNADFLKITSPEDLTVIDPACGSGHMLTYAFDLLYAIYEEEGYAPSDIPELILAHNLYGIEIDPRAGALAAFALTMKARAKQRTFFGQQVQPNICVLEPISFSPDELDYIITADGDKHAEELFWNQFAGADTLGSLIQPDPDLTVRLGQHLATLHDEGDILRADSIERAQQTIRQAEFLSARYCLLVANPPYMDARNMGGALYDFVVEHFPKAFTGIDLAFVLRSRSLVQPMGYLALLNMDSWLGNVECAEFRDVVRETLSPRILLHLGPRAFPEIAGEVVQVSATLFQNAAPGSAKSIFIAATGGATTDAKVAQFRDSSRHYGHTLDWFDVFPGRVFTPYAASESAHSTFASASAMSSIAEVRTGLQTGDNSRFLRQWFEVSYSNVRVDGLGDNSRWVPYVKSSSPTRWFAREDLVVDWRGDGAEIRAHPSSVVRNSTYYFRPGLSYGGLAGNLKARLVSTDTIFDQKNSMVFPVGATTIEQLLALMNSPAFEVLARLVSPKGFGVGTLSQLPIPKETLAAPRIEAIAQQAIELSRATFDRSEISRGFVGLDSIFMGAERHPLLRFSVRSMQEMDARIQSELRDIETENARIFQAALLAVADWSPAEVPLAPPYSEASVVRDLVSYAIGCMFGRYSLDEPGLILADQGATLQDYLAKVPQPTFVPDADNVLPIVDGDWFEDDIVARFRQFLRVAFGEEHFEENLRFVEESLGVKALREYFVTRAGRSKFYDDHVKRYKKRPIYWLFSSPKGSFNALIYMHRYTPSTVSTVLNEYLREFESKLEANLQHQVRLTAGDGTPREKAAALKEAERLRKVLVELSEYEHDVLYPLASQQVSIDLDDGVKANYPKFYPALKKIAGLEATDD</sequence>
<evidence type="ECO:0000256" key="5">
    <source>
        <dbReference type="ARBA" id="ARBA00047942"/>
    </source>
</evidence>
<evidence type="ECO:0000313" key="7">
    <source>
        <dbReference type="EMBL" id="RRJ85879.1"/>
    </source>
</evidence>
<comment type="catalytic activity">
    <reaction evidence="5">
        <text>a 2'-deoxyadenosine in DNA + S-adenosyl-L-methionine = an N(6)-methyl-2'-deoxyadenosine in DNA + S-adenosyl-L-homocysteine + H(+)</text>
        <dbReference type="Rhea" id="RHEA:15197"/>
        <dbReference type="Rhea" id="RHEA-COMP:12418"/>
        <dbReference type="Rhea" id="RHEA-COMP:12419"/>
        <dbReference type="ChEBI" id="CHEBI:15378"/>
        <dbReference type="ChEBI" id="CHEBI:57856"/>
        <dbReference type="ChEBI" id="CHEBI:59789"/>
        <dbReference type="ChEBI" id="CHEBI:90615"/>
        <dbReference type="ChEBI" id="CHEBI:90616"/>
        <dbReference type="EC" id="2.1.1.72"/>
    </reaction>
</comment>
<evidence type="ECO:0000256" key="1">
    <source>
        <dbReference type="ARBA" id="ARBA00011900"/>
    </source>
</evidence>
<dbReference type="GO" id="GO:0006304">
    <property type="term" value="P:DNA modification"/>
    <property type="evidence" value="ECO:0007669"/>
    <property type="project" value="InterPro"/>
</dbReference>
<keyword evidence="3 7" id="KW-0808">Transferase</keyword>
<dbReference type="InterPro" id="IPR011639">
    <property type="entry name" value="MethylTrfase_TaqI-like_dom"/>
</dbReference>
<dbReference type="InterPro" id="IPR050953">
    <property type="entry name" value="N4_N6_ade-DNA_methylase"/>
</dbReference>
<dbReference type="EMBL" id="RQVS01000015">
    <property type="protein sequence ID" value="RRJ85879.1"/>
    <property type="molecule type" value="Genomic_DNA"/>
</dbReference>
<protein>
    <recommendedName>
        <fullName evidence="1">site-specific DNA-methyltransferase (adenine-specific)</fullName>
        <ecNumber evidence="1">2.1.1.72</ecNumber>
    </recommendedName>
</protein>
<dbReference type="AlphaFoldDB" id="A0A3P3VWQ2"/>
<evidence type="ECO:0000256" key="2">
    <source>
        <dbReference type="ARBA" id="ARBA00022603"/>
    </source>
</evidence>
<dbReference type="InterPro" id="IPR047939">
    <property type="entry name" value="BREX_1_PglX"/>
</dbReference>
<organism evidence="7 8">
    <name type="scientific">Gulosibacter macacae</name>
    <dbReference type="NCBI Taxonomy" id="2488791"/>
    <lineage>
        <taxon>Bacteria</taxon>
        <taxon>Bacillati</taxon>
        <taxon>Actinomycetota</taxon>
        <taxon>Actinomycetes</taxon>
        <taxon>Micrococcales</taxon>
        <taxon>Microbacteriaceae</taxon>
        <taxon>Gulosibacter</taxon>
    </lineage>
</organism>
<accession>A0A3P3VWQ2</accession>
<evidence type="ECO:0000259" key="6">
    <source>
        <dbReference type="Pfam" id="PF07669"/>
    </source>
</evidence>
<dbReference type="OrthoDB" id="4280289at2"/>
<name>A0A3P3VWQ2_9MICO</name>
<dbReference type="GO" id="GO:0009007">
    <property type="term" value="F:site-specific DNA-methyltransferase (adenine-specific) activity"/>
    <property type="evidence" value="ECO:0007669"/>
    <property type="project" value="UniProtKB-EC"/>
</dbReference>
<reference evidence="7 8" key="1">
    <citation type="submission" date="2018-11" db="EMBL/GenBank/DDBJ databases">
        <title>YIM 102482-1 draft genome.</title>
        <authorList>
            <person name="Li G."/>
            <person name="Jiang Y."/>
        </authorList>
    </citation>
    <scope>NUCLEOTIDE SEQUENCE [LARGE SCALE GENOMIC DNA]</scope>
    <source>
        <strain evidence="7 8">YIM 102482-1</strain>
    </source>
</reference>
<dbReference type="PANTHER" id="PTHR33841">
    <property type="entry name" value="DNA METHYLTRANSFERASE YEEA-RELATED"/>
    <property type="match status" value="1"/>
</dbReference>
<evidence type="ECO:0000256" key="4">
    <source>
        <dbReference type="ARBA" id="ARBA00022691"/>
    </source>
</evidence>
<keyword evidence="4" id="KW-0949">S-adenosyl-L-methionine</keyword>
<keyword evidence="2 7" id="KW-0489">Methyltransferase</keyword>
<evidence type="ECO:0000256" key="3">
    <source>
        <dbReference type="ARBA" id="ARBA00022679"/>
    </source>
</evidence>
<dbReference type="EC" id="2.1.1.72" evidence="1"/>
<dbReference type="PANTHER" id="PTHR33841:SF1">
    <property type="entry name" value="DNA METHYLTRANSFERASE A"/>
    <property type="match status" value="1"/>
</dbReference>
<dbReference type="Gene3D" id="3.40.50.150">
    <property type="entry name" value="Vaccinia Virus protein VP39"/>
    <property type="match status" value="1"/>
</dbReference>
<comment type="caution">
    <text evidence="7">The sequence shown here is derived from an EMBL/GenBank/DDBJ whole genome shotgun (WGS) entry which is preliminary data.</text>
</comment>
<dbReference type="PRINTS" id="PR00507">
    <property type="entry name" value="N12N6MTFRASE"/>
</dbReference>
<gene>
    <name evidence="7" type="primary">pglX</name>
    <name evidence="7" type="ORF">EG850_11340</name>
</gene>
<dbReference type="RefSeq" id="WP_124973553.1">
    <property type="nucleotide sequence ID" value="NZ_RQVS01000015.1"/>
</dbReference>